<dbReference type="NCBIfam" id="TIGR02887">
    <property type="entry name" value="spore_ger_x_C"/>
    <property type="match status" value="1"/>
</dbReference>
<keyword evidence="5" id="KW-0472">Membrane</keyword>
<protein>
    <submittedName>
        <fullName evidence="10">Ger(X)C family spore germination protein</fullName>
    </submittedName>
</protein>
<evidence type="ECO:0000313" key="11">
    <source>
        <dbReference type="Proteomes" id="UP001595843"/>
    </source>
</evidence>
<organism evidence="10 11">
    <name type="scientific">Salinithrix halophila</name>
    <dbReference type="NCBI Taxonomy" id="1485204"/>
    <lineage>
        <taxon>Bacteria</taxon>
        <taxon>Bacillati</taxon>
        <taxon>Bacillota</taxon>
        <taxon>Bacilli</taxon>
        <taxon>Bacillales</taxon>
        <taxon>Thermoactinomycetaceae</taxon>
        <taxon>Salinithrix</taxon>
    </lineage>
</organism>
<keyword evidence="3" id="KW-0309">Germination</keyword>
<name>A0ABV8JH38_9BACL</name>
<evidence type="ECO:0000256" key="7">
    <source>
        <dbReference type="ARBA" id="ARBA00023288"/>
    </source>
</evidence>
<evidence type="ECO:0000256" key="5">
    <source>
        <dbReference type="ARBA" id="ARBA00023136"/>
    </source>
</evidence>
<keyword evidence="4" id="KW-0732">Signal</keyword>
<dbReference type="RefSeq" id="WP_380701025.1">
    <property type="nucleotide sequence ID" value="NZ_JBHSAP010000003.1"/>
</dbReference>
<dbReference type="InterPro" id="IPR057336">
    <property type="entry name" value="GerAC_N"/>
</dbReference>
<comment type="similarity">
    <text evidence="2">Belongs to the GerABKC lipoprotein family.</text>
</comment>
<proteinExistence type="inferred from homology"/>
<dbReference type="EMBL" id="JBHSAP010000003">
    <property type="protein sequence ID" value="MFC4075269.1"/>
    <property type="molecule type" value="Genomic_DNA"/>
</dbReference>
<keyword evidence="7" id="KW-0449">Lipoprotein</keyword>
<dbReference type="Pfam" id="PF25198">
    <property type="entry name" value="Spore_GerAC_N"/>
    <property type="match status" value="1"/>
</dbReference>
<evidence type="ECO:0000256" key="3">
    <source>
        <dbReference type="ARBA" id="ARBA00022544"/>
    </source>
</evidence>
<feature type="domain" description="Spore germination protein N-terminal" evidence="9">
    <location>
        <begin position="26"/>
        <end position="188"/>
    </location>
</feature>
<evidence type="ECO:0000256" key="6">
    <source>
        <dbReference type="ARBA" id="ARBA00023139"/>
    </source>
</evidence>
<reference evidence="11" key="1">
    <citation type="journal article" date="2019" name="Int. J. Syst. Evol. Microbiol.">
        <title>The Global Catalogue of Microorganisms (GCM) 10K type strain sequencing project: providing services to taxonomists for standard genome sequencing and annotation.</title>
        <authorList>
            <consortium name="The Broad Institute Genomics Platform"/>
            <consortium name="The Broad Institute Genome Sequencing Center for Infectious Disease"/>
            <person name="Wu L."/>
            <person name="Ma J."/>
        </authorList>
    </citation>
    <scope>NUCLEOTIDE SEQUENCE [LARGE SCALE GENOMIC DNA]</scope>
    <source>
        <strain evidence="11">IBRC-M 10813</strain>
    </source>
</reference>
<keyword evidence="6" id="KW-0564">Palmitate</keyword>
<sequence length="365" mass="41330">MKRKFLYGLQVVLLILMPGCGEKLYLEQASIVLVLGLDKEQDTYKIFHSNPVFNRQAEEKVDITTATGSTLRETTTLINNMTTGKVVGGKLQNILIGKRLLRKQNAFPLLDVLFRDPKNETNARVIVVDGPVQDVMYADTQDKGMLGTVIRDIVESSSKNGTTVLTRLLQFHRQIFDKRITPHLSEMTMKNDEITVTGTALLDRQGKYATSLNNKESTLLLLLQGDTKQSVPLMLHQKPGDQEEISINIDNSSVKVSTDFQKGRFVFDIGIQVEASVTERKFPIDWKKETPRTESLLQKQVKKECENLVKKIQQHQLDPIGLGIYAKSHRYAEWKRVEKEWGKALSKAKITISPEVKIKNYGVSM</sequence>
<dbReference type="Pfam" id="PF05504">
    <property type="entry name" value="Spore_GerAC"/>
    <property type="match status" value="1"/>
</dbReference>
<dbReference type="Proteomes" id="UP001595843">
    <property type="component" value="Unassembled WGS sequence"/>
</dbReference>
<comment type="caution">
    <text evidence="10">The sequence shown here is derived from an EMBL/GenBank/DDBJ whole genome shotgun (WGS) entry which is preliminary data.</text>
</comment>
<dbReference type="InterPro" id="IPR046953">
    <property type="entry name" value="Spore_GerAC-like_C"/>
</dbReference>
<evidence type="ECO:0000259" key="8">
    <source>
        <dbReference type="Pfam" id="PF05504"/>
    </source>
</evidence>
<evidence type="ECO:0000313" key="10">
    <source>
        <dbReference type="EMBL" id="MFC4075269.1"/>
    </source>
</evidence>
<dbReference type="PANTHER" id="PTHR35789:SF1">
    <property type="entry name" value="SPORE GERMINATION PROTEIN B3"/>
    <property type="match status" value="1"/>
</dbReference>
<keyword evidence="11" id="KW-1185">Reference proteome</keyword>
<dbReference type="Gene3D" id="3.30.300.210">
    <property type="entry name" value="Nutrient germinant receptor protein C, domain 3"/>
    <property type="match status" value="1"/>
</dbReference>
<dbReference type="InterPro" id="IPR038501">
    <property type="entry name" value="Spore_GerAC_C_sf"/>
</dbReference>
<gene>
    <name evidence="10" type="ORF">ACFOUO_00325</name>
</gene>
<dbReference type="PANTHER" id="PTHR35789">
    <property type="entry name" value="SPORE GERMINATION PROTEIN B3"/>
    <property type="match status" value="1"/>
</dbReference>
<evidence type="ECO:0000256" key="2">
    <source>
        <dbReference type="ARBA" id="ARBA00007886"/>
    </source>
</evidence>
<feature type="domain" description="Spore germination GerAC-like C-terminal" evidence="8">
    <location>
        <begin position="197"/>
        <end position="362"/>
    </location>
</feature>
<evidence type="ECO:0000256" key="4">
    <source>
        <dbReference type="ARBA" id="ARBA00022729"/>
    </source>
</evidence>
<accession>A0ABV8JH38</accession>
<dbReference type="InterPro" id="IPR008844">
    <property type="entry name" value="Spore_GerAC-like"/>
</dbReference>
<comment type="subcellular location">
    <subcellularLocation>
        <location evidence="1">Membrane</location>
        <topology evidence="1">Lipid-anchor</topology>
    </subcellularLocation>
</comment>
<evidence type="ECO:0000259" key="9">
    <source>
        <dbReference type="Pfam" id="PF25198"/>
    </source>
</evidence>
<evidence type="ECO:0000256" key="1">
    <source>
        <dbReference type="ARBA" id="ARBA00004635"/>
    </source>
</evidence>